<accession>A0A6G1BQ72</accession>
<dbReference type="EMBL" id="SPHZ02000012">
    <property type="protein sequence ID" value="KAF0889911.1"/>
    <property type="molecule type" value="Genomic_DNA"/>
</dbReference>
<dbReference type="Proteomes" id="UP000479710">
    <property type="component" value="Unassembled WGS sequence"/>
</dbReference>
<reference evidence="2 3" key="1">
    <citation type="submission" date="2019-11" db="EMBL/GenBank/DDBJ databases">
        <title>Whole genome sequence of Oryza granulata.</title>
        <authorList>
            <person name="Li W."/>
        </authorList>
    </citation>
    <scope>NUCLEOTIDE SEQUENCE [LARGE SCALE GENOMIC DNA]</scope>
    <source>
        <strain evidence="3">cv. Menghai</strain>
        <tissue evidence="2">Leaf</tissue>
    </source>
</reference>
<protein>
    <submittedName>
        <fullName evidence="2">Uncharacterized protein</fullName>
    </submittedName>
</protein>
<feature type="region of interest" description="Disordered" evidence="1">
    <location>
        <begin position="28"/>
        <end position="61"/>
    </location>
</feature>
<gene>
    <name evidence="2" type="ORF">E2562_033886</name>
</gene>
<keyword evidence="3" id="KW-1185">Reference proteome</keyword>
<evidence type="ECO:0000313" key="2">
    <source>
        <dbReference type="EMBL" id="KAF0889911.1"/>
    </source>
</evidence>
<evidence type="ECO:0000313" key="3">
    <source>
        <dbReference type="Proteomes" id="UP000479710"/>
    </source>
</evidence>
<dbReference type="AlphaFoldDB" id="A0A6G1BQ72"/>
<sequence>MERAGAVACEAHPIAELVLQHGEVRGEGRGEVGVRARSRRRRHQGPDRHRDYGEEEGGGSHGCGHGIKIWRGGVRGIWKLAALWGPLGLPDDYLLPGRTDPFRLANPYPL</sequence>
<evidence type="ECO:0000256" key="1">
    <source>
        <dbReference type="SAM" id="MobiDB-lite"/>
    </source>
</evidence>
<organism evidence="2 3">
    <name type="scientific">Oryza meyeriana var. granulata</name>
    <dbReference type="NCBI Taxonomy" id="110450"/>
    <lineage>
        <taxon>Eukaryota</taxon>
        <taxon>Viridiplantae</taxon>
        <taxon>Streptophyta</taxon>
        <taxon>Embryophyta</taxon>
        <taxon>Tracheophyta</taxon>
        <taxon>Spermatophyta</taxon>
        <taxon>Magnoliopsida</taxon>
        <taxon>Liliopsida</taxon>
        <taxon>Poales</taxon>
        <taxon>Poaceae</taxon>
        <taxon>BOP clade</taxon>
        <taxon>Oryzoideae</taxon>
        <taxon>Oryzeae</taxon>
        <taxon>Oryzinae</taxon>
        <taxon>Oryza</taxon>
        <taxon>Oryza meyeriana</taxon>
    </lineage>
</organism>
<comment type="caution">
    <text evidence="2">The sequence shown here is derived from an EMBL/GenBank/DDBJ whole genome shotgun (WGS) entry which is preliminary data.</text>
</comment>
<name>A0A6G1BQ72_9ORYZ</name>
<proteinExistence type="predicted"/>